<dbReference type="Proteomes" id="UP000010103">
    <property type="component" value="Chromosome"/>
</dbReference>
<reference evidence="10" key="2">
    <citation type="journal article" date="2011" name="BMC Genomics">
        <title>Mycoplasma mycoides, from mycoides Small Colony to capri. A microevolutionary perspective.</title>
        <authorList>
            <person name="Thiaucourt F."/>
            <person name="Manso-Silvan L."/>
            <person name="Salah W."/>
            <person name="Barbe V."/>
            <person name="Berger A."/>
            <person name="Jacob D."/>
            <person name="Breton M."/>
            <person name="Dupuy V."/>
            <person name="Lomenech A.M."/>
            <person name="Blanchard A."/>
            <person name="Sirand-Pugnet P."/>
        </authorList>
    </citation>
    <scope>NUCLEOTIDE SEQUENCE [LARGE SCALE GENOMIC DNA]</scope>
    <source>
        <strain evidence="10">95010</strain>
    </source>
</reference>
<gene>
    <name evidence="9" type="primary">mtlD</name>
    <name evidence="9" type="ORF">MLC_0160</name>
</gene>
<dbReference type="Gene3D" id="3.40.50.720">
    <property type="entry name" value="NAD(P)-binding Rossmann-like Domain"/>
    <property type="match status" value="1"/>
</dbReference>
<name>F4MNR2_MYCML</name>
<evidence type="ECO:0000259" key="7">
    <source>
        <dbReference type="Pfam" id="PF01232"/>
    </source>
</evidence>
<dbReference type="GO" id="GO:0005829">
    <property type="term" value="C:cytosol"/>
    <property type="evidence" value="ECO:0007669"/>
    <property type="project" value="TreeGrafter"/>
</dbReference>
<dbReference type="GO" id="GO:0008926">
    <property type="term" value="F:mannitol-1-phosphate 5-dehydrogenase activity"/>
    <property type="evidence" value="ECO:0007669"/>
    <property type="project" value="UniProtKB-EC"/>
</dbReference>
<feature type="domain" description="Mannitol dehydrogenase C-terminal" evidence="8">
    <location>
        <begin position="195"/>
        <end position="336"/>
    </location>
</feature>
<evidence type="ECO:0000256" key="6">
    <source>
        <dbReference type="ARBA" id="ARBA00048615"/>
    </source>
</evidence>
<dbReference type="PROSITE" id="PS00974">
    <property type="entry name" value="MANNITOL_DHGENASE"/>
    <property type="match status" value="1"/>
</dbReference>
<dbReference type="InterPro" id="IPR008927">
    <property type="entry name" value="6-PGluconate_DH-like_C_sf"/>
</dbReference>
<sequence>MNLIHFGAGNIGCGFIAPILSSIVDHIYFVDNNIDIVNKINNQKLIRIHTSDNKKITITNISAWLLTDFINYKNTWNEVSLLTISIGIKNLKHIIYYVNQLIDYKIKNNQKLIIMCCENGIRVSSLFKSYFSNLNNNIYFVDVLVDRIVSNKNILNDYLECEDYYLWVVDKTQYPSDFKKIPNLTYTNSFDIQIAKKIYMLNALHCSIAWFVFKNFDLNKYLYVYQALKNDKVIEFVNNYLNEVILVLNHKYNISLNELNDYKIQIIKRLNNSFIKDDLKRLARNTELKLSKNERILTILDYAKDNNLKHDTLLLSYLNGLEYLKNNKYNRKNLDVV</sequence>
<evidence type="ECO:0000256" key="4">
    <source>
        <dbReference type="ARBA" id="ARBA00023002"/>
    </source>
</evidence>
<dbReference type="KEGG" id="mml:MLC_0160"/>
<evidence type="ECO:0000256" key="5">
    <source>
        <dbReference type="ARBA" id="ARBA00023027"/>
    </source>
</evidence>
<dbReference type="OrthoDB" id="271711at2"/>
<dbReference type="Gene3D" id="1.10.1040.10">
    <property type="entry name" value="N-(1-d-carboxylethyl)-l-norvaline Dehydrogenase, domain 2"/>
    <property type="match status" value="1"/>
</dbReference>
<dbReference type="Pfam" id="PF01232">
    <property type="entry name" value="Mannitol_dh"/>
    <property type="match status" value="1"/>
</dbReference>
<evidence type="ECO:0000256" key="3">
    <source>
        <dbReference type="ARBA" id="ARBA00016219"/>
    </source>
</evidence>
<dbReference type="InterPro" id="IPR013118">
    <property type="entry name" value="Mannitol_DH_C"/>
</dbReference>
<evidence type="ECO:0000313" key="10">
    <source>
        <dbReference type="Proteomes" id="UP000010103"/>
    </source>
</evidence>
<dbReference type="InterPro" id="IPR036291">
    <property type="entry name" value="NAD(P)-bd_dom_sf"/>
</dbReference>
<keyword evidence="4" id="KW-0560">Oxidoreductase</keyword>
<evidence type="ECO:0000259" key="8">
    <source>
        <dbReference type="Pfam" id="PF08125"/>
    </source>
</evidence>
<evidence type="ECO:0000256" key="2">
    <source>
        <dbReference type="ARBA" id="ARBA00012939"/>
    </source>
</evidence>
<dbReference type="InterPro" id="IPR013131">
    <property type="entry name" value="Mannitol_DH_N"/>
</dbReference>
<reference evidence="10" key="1">
    <citation type="journal article" date="2011" name="BMC Genomics">
        <title>Mycoplasma mycoides, from "mycoides Small Colony" to "capri". A microevolutionary perspective.</title>
        <authorList>
            <person name="Thiaucourt F."/>
            <person name="Manso-Silvan L."/>
            <person name="Salah W."/>
            <person name="Barbe V."/>
            <person name="Berger A."/>
            <person name="Jacob D."/>
            <person name="Breton M."/>
            <person name="Dupuy V."/>
            <person name="Lomenech A.M."/>
            <person name="Blanchard A."/>
            <person name="Sirand-Pugnet P."/>
        </authorList>
    </citation>
    <scope>NUCLEOTIDE SEQUENCE [LARGE SCALE GENOMIC DNA]</scope>
    <source>
        <strain evidence="10">95010</strain>
    </source>
</reference>
<feature type="domain" description="Mannitol dehydrogenase N-terminal" evidence="7">
    <location>
        <begin position="1"/>
        <end position="175"/>
    </location>
</feature>
<protein>
    <recommendedName>
        <fullName evidence="3">Mannitol-1-phosphate 5-dehydrogenase</fullName>
        <ecNumber evidence="2">1.1.1.17</ecNumber>
    </recommendedName>
</protein>
<dbReference type="InterPro" id="IPR023027">
    <property type="entry name" value="Mannitol_DH_CS"/>
</dbReference>
<dbReference type="InterPro" id="IPR013328">
    <property type="entry name" value="6PGD_dom2"/>
</dbReference>
<dbReference type="HOGENOM" id="CLU_036089_2_0_14"/>
<dbReference type="GO" id="GO:0019592">
    <property type="term" value="P:mannitol catabolic process"/>
    <property type="evidence" value="ECO:0007669"/>
    <property type="project" value="TreeGrafter"/>
</dbReference>
<comment type="similarity">
    <text evidence="1">Belongs to the mannitol dehydrogenase family.</text>
</comment>
<keyword evidence="5" id="KW-0520">NAD</keyword>
<dbReference type="EMBL" id="FQ377874">
    <property type="protein sequence ID" value="CBW53744.1"/>
    <property type="molecule type" value="Genomic_DNA"/>
</dbReference>
<accession>F4MNR2</accession>
<organism evidence="9 10">
    <name type="scientific">Mycoplasma mycoides subsp. capri LC str. 95010</name>
    <dbReference type="NCBI Taxonomy" id="862259"/>
    <lineage>
        <taxon>Bacteria</taxon>
        <taxon>Bacillati</taxon>
        <taxon>Mycoplasmatota</taxon>
        <taxon>Mollicutes</taxon>
        <taxon>Mycoplasmataceae</taxon>
        <taxon>Mycoplasma</taxon>
    </lineage>
</organism>
<dbReference type="Pfam" id="PF08125">
    <property type="entry name" value="Mannitol_dh_C"/>
    <property type="match status" value="1"/>
</dbReference>
<dbReference type="PANTHER" id="PTHR30524">
    <property type="entry name" value="MANNITOL-1-PHOSPHATE 5-DEHYDROGENASE"/>
    <property type="match status" value="1"/>
</dbReference>
<proteinExistence type="inferred from homology"/>
<dbReference type="SUPFAM" id="SSF51735">
    <property type="entry name" value="NAD(P)-binding Rossmann-fold domains"/>
    <property type="match status" value="1"/>
</dbReference>
<dbReference type="EC" id="1.1.1.17" evidence="2"/>
<comment type="catalytic activity">
    <reaction evidence="6">
        <text>D-mannitol 1-phosphate + NAD(+) = beta-D-fructose 6-phosphate + NADH + H(+)</text>
        <dbReference type="Rhea" id="RHEA:19661"/>
        <dbReference type="ChEBI" id="CHEBI:15378"/>
        <dbReference type="ChEBI" id="CHEBI:57540"/>
        <dbReference type="ChEBI" id="CHEBI:57634"/>
        <dbReference type="ChEBI" id="CHEBI:57945"/>
        <dbReference type="ChEBI" id="CHEBI:61381"/>
        <dbReference type="EC" id="1.1.1.17"/>
    </reaction>
</comment>
<dbReference type="AlphaFoldDB" id="F4MNR2"/>
<dbReference type="SUPFAM" id="SSF48179">
    <property type="entry name" value="6-phosphogluconate dehydrogenase C-terminal domain-like"/>
    <property type="match status" value="1"/>
</dbReference>
<dbReference type="RefSeq" id="WP_013729174.1">
    <property type="nucleotide sequence ID" value="NC_015431.1"/>
</dbReference>
<evidence type="ECO:0000256" key="1">
    <source>
        <dbReference type="ARBA" id="ARBA00006541"/>
    </source>
</evidence>
<evidence type="ECO:0000313" key="9">
    <source>
        <dbReference type="EMBL" id="CBW53744.1"/>
    </source>
</evidence>
<dbReference type="PANTHER" id="PTHR30524:SF0">
    <property type="entry name" value="ALTRONATE OXIDOREDUCTASE-RELATED"/>
    <property type="match status" value="1"/>
</dbReference>